<dbReference type="InterPro" id="IPR038071">
    <property type="entry name" value="UROD/MetE-like_sf"/>
</dbReference>
<evidence type="ECO:0000313" key="2">
    <source>
        <dbReference type="Proteomes" id="UP000030023"/>
    </source>
</evidence>
<dbReference type="Gene3D" id="3.20.20.210">
    <property type="match status" value="1"/>
</dbReference>
<organism evidence="1 2">
    <name type="scientific">Oenococcus alcoholitolerans</name>
    <dbReference type="NCBI Taxonomy" id="931074"/>
    <lineage>
        <taxon>Bacteria</taxon>
        <taxon>Bacillati</taxon>
        <taxon>Bacillota</taxon>
        <taxon>Bacilli</taxon>
        <taxon>Lactobacillales</taxon>
        <taxon>Lactobacillaceae</taxon>
        <taxon>Oenococcus</taxon>
    </lineage>
</organism>
<evidence type="ECO:0000313" key="1">
    <source>
        <dbReference type="EMBL" id="KGO26310.1"/>
    </source>
</evidence>
<comment type="caution">
    <text evidence="1">The sequence shown here is derived from an EMBL/GenBank/DDBJ whole genome shotgun (WGS) entry which is preliminary data.</text>
</comment>
<dbReference type="Proteomes" id="UP000030023">
    <property type="component" value="Unassembled WGS sequence"/>
</dbReference>
<dbReference type="EMBL" id="AXCV01000442">
    <property type="protein sequence ID" value="KGO26310.1"/>
    <property type="molecule type" value="Genomic_DNA"/>
</dbReference>
<reference evidence="1 2" key="1">
    <citation type="journal article" date="2014" name="Antonie Van Leeuwenhoek">
        <title>Oenococcus alcoholitolerans sp. nov., a lactic acid bacteria isolated from cachaca and ethanol fermentation processes.</title>
        <authorList>
            <person name="Badotti F."/>
            <person name="Moreira A.P."/>
            <person name="Tonon L.A."/>
            <person name="de Lucena B.T."/>
            <person name="Gomes Fde C."/>
            <person name="Kruger R."/>
            <person name="Thompson C.C."/>
            <person name="de Morais M.A.Jr."/>
            <person name="Rosa C.A."/>
            <person name="Thompson F.L."/>
        </authorList>
    </citation>
    <scope>NUCLEOTIDE SEQUENCE [LARGE SCALE GENOMIC DNA]</scope>
    <source>
        <strain evidence="1 2">UFRJ-M7.2.18</strain>
    </source>
</reference>
<dbReference type="PANTHER" id="PTHR43844:SF1">
    <property type="entry name" value="METHIONINE SYNTHASE"/>
    <property type="match status" value="1"/>
</dbReference>
<name>A0ABR4XPN2_9LACO</name>
<accession>A0ABR4XPN2</accession>
<sequence>MKDQPDDLKFTTHICRGNFHSTFVFSGGYDAVAEYLGKLNYDGLFLEFDSDRAGGFAPIAKIWNGDKNKRLVLGIITSKFPKLEEESFLQDRLADALKYVPLDNLAISTQCGFASSEEGNKLTEDQQWDKLRLVLSTAKKTWKEI</sequence>
<proteinExistence type="predicted"/>
<gene>
    <name evidence="1" type="ORF">Q757_08105</name>
</gene>
<evidence type="ECO:0008006" key="3">
    <source>
        <dbReference type="Google" id="ProtNLM"/>
    </source>
</evidence>
<dbReference type="SUPFAM" id="SSF51726">
    <property type="entry name" value="UROD/MetE-like"/>
    <property type="match status" value="1"/>
</dbReference>
<dbReference type="PANTHER" id="PTHR43844">
    <property type="entry name" value="METHIONINE SYNTHASE"/>
    <property type="match status" value="1"/>
</dbReference>
<keyword evidence="2" id="KW-1185">Reference proteome</keyword>
<protein>
    <recommendedName>
        <fullName evidence="3">Cobalamin-independent methionine synthase MetE C-terminal/archaeal domain-containing protein</fullName>
    </recommendedName>
</protein>